<accession>A0AC58TNY4</accession>
<keyword evidence="1" id="KW-1185">Reference proteome</keyword>
<reference evidence="2" key="2">
    <citation type="submission" date="2025-08" db="UniProtKB">
        <authorList>
            <consortium name="RefSeq"/>
        </authorList>
    </citation>
    <scope>IDENTIFICATION</scope>
    <source>
        <tissue evidence="2">Leaf</tissue>
    </source>
</reference>
<dbReference type="Proteomes" id="UP000790787">
    <property type="component" value="Chromosome 22"/>
</dbReference>
<gene>
    <name evidence="2" type="primary">LOC107809239</name>
</gene>
<dbReference type="RefSeq" id="XP_075098921.1">
    <property type="nucleotide sequence ID" value="XM_075242820.1"/>
</dbReference>
<proteinExistence type="predicted"/>
<reference evidence="1" key="1">
    <citation type="journal article" date="2014" name="Nat. Commun.">
        <title>The tobacco genome sequence and its comparison with those of tomato and potato.</title>
        <authorList>
            <person name="Sierro N."/>
            <person name="Battey J.N."/>
            <person name="Ouadi S."/>
            <person name="Bakaher N."/>
            <person name="Bovet L."/>
            <person name="Willig A."/>
            <person name="Goepfert S."/>
            <person name="Peitsch M.C."/>
            <person name="Ivanov N.V."/>
        </authorList>
    </citation>
    <scope>NUCLEOTIDE SEQUENCE [LARGE SCALE GENOMIC DNA]</scope>
</reference>
<evidence type="ECO:0000313" key="1">
    <source>
        <dbReference type="Proteomes" id="UP000790787"/>
    </source>
</evidence>
<name>A0AC58TNY4_TOBAC</name>
<organism evidence="1 2">
    <name type="scientific">Nicotiana tabacum</name>
    <name type="common">Common tobacco</name>
    <dbReference type="NCBI Taxonomy" id="4097"/>
    <lineage>
        <taxon>Eukaryota</taxon>
        <taxon>Viridiplantae</taxon>
        <taxon>Streptophyta</taxon>
        <taxon>Embryophyta</taxon>
        <taxon>Tracheophyta</taxon>
        <taxon>Spermatophyta</taxon>
        <taxon>Magnoliopsida</taxon>
        <taxon>eudicotyledons</taxon>
        <taxon>Gunneridae</taxon>
        <taxon>Pentapetalae</taxon>
        <taxon>asterids</taxon>
        <taxon>lamiids</taxon>
        <taxon>Solanales</taxon>
        <taxon>Solanaceae</taxon>
        <taxon>Nicotianoideae</taxon>
        <taxon>Nicotianeae</taxon>
        <taxon>Nicotiana</taxon>
    </lineage>
</organism>
<sequence>MLQQGQLKEMLSGKGRSTFARGRERQGPPKSYSLARTINMIIGGRDDSSINGVKFISTHKLKNSITYERNDGLEESTIFDESDANNLTFPHNDALVITVRILDNDVKRIMVDDGSGACIIHPRVLAQMRLEDKIVPRCITLTSFNNAVEQTLGRIALPFLAGGITLEITFHIIDQATTYNAIVG</sequence>
<evidence type="ECO:0000313" key="2">
    <source>
        <dbReference type="RefSeq" id="XP_075098921.1"/>
    </source>
</evidence>
<protein>
    <submittedName>
        <fullName evidence="2">Uncharacterized protein LOC107809239</fullName>
    </submittedName>
</protein>